<dbReference type="InterPro" id="IPR014710">
    <property type="entry name" value="RmlC-like_jellyroll"/>
</dbReference>
<dbReference type="Proteomes" id="UP000282930">
    <property type="component" value="Chromosome"/>
</dbReference>
<accession>A0A3T0D845</accession>
<dbReference type="Pfam" id="PF07883">
    <property type="entry name" value="Cupin_2"/>
    <property type="match status" value="1"/>
</dbReference>
<dbReference type="InterPro" id="IPR013096">
    <property type="entry name" value="Cupin_2"/>
</dbReference>
<dbReference type="Gene3D" id="2.60.120.10">
    <property type="entry name" value="Jelly Rolls"/>
    <property type="match status" value="1"/>
</dbReference>
<dbReference type="InterPro" id="IPR011051">
    <property type="entry name" value="RmlC_Cupin_sf"/>
</dbReference>
<organism evidence="2 3">
    <name type="scientific">Caldicellulosiruptor changbaiensis</name>
    <dbReference type="NCBI Taxonomy" id="1222016"/>
    <lineage>
        <taxon>Bacteria</taxon>
        <taxon>Bacillati</taxon>
        <taxon>Bacillota</taxon>
        <taxon>Bacillota incertae sedis</taxon>
        <taxon>Caldicellulosiruptorales</taxon>
        <taxon>Caldicellulosiruptoraceae</taxon>
        <taxon>Caldicellulosiruptor</taxon>
    </lineage>
</organism>
<dbReference type="KEGG" id="ccha:ELD05_12180"/>
<reference evidence="2 3" key="1">
    <citation type="submission" date="2018-12" db="EMBL/GenBank/DDBJ databases">
        <title>Genome sequence from the cellulolytic species, Caldicellulosiruptor changbaiensis.</title>
        <authorList>
            <person name="Blumer-Schuette S.E."/>
            <person name="Mendoza C."/>
        </authorList>
    </citation>
    <scope>NUCLEOTIDE SEQUENCE [LARGE SCALE GENOMIC DNA]</scope>
    <source>
        <strain evidence="2 3">CBS-Z</strain>
    </source>
</reference>
<evidence type="ECO:0000313" key="3">
    <source>
        <dbReference type="Proteomes" id="UP000282930"/>
    </source>
</evidence>
<gene>
    <name evidence="2" type="ORF">ELD05_12180</name>
</gene>
<proteinExistence type="predicted"/>
<dbReference type="SUPFAM" id="SSF51182">
    <property type="entry name" value="RmlC-like cupins"/>
    <property type="match status" value="1"/>
</dbReference>
<sequence length="107" mass="12717">MPKRNINEQPSLFGDPGFSSWGIAYYKKGQKNIVERHTHDCDEYYFVLEGKIKVISEEREYILEKGDMLWTRMGDFHEIVEALEDTTMFWLEGPLMGKRRKGHQYEP</sequence>
<protein>
    <submittedName>
        <fullName evidence="2">Cupin domain-containing protein</fullName>
    </submittedName>
</protein>
<feature type="domain" description="Cupin type-2" evidence="1">
    <location>
        <begin position="27"/>
        <end position="91"/>
    </location>
</feature>
<dbReference type="RefSeq" id="WP_127352640.1">
    <property type="nucleotide sequence ID" value="NZ_CP034791.1"/>
</dbReference>
<dbReference type="EMBL" id="CP034791">
    <property type="protein sequence ID" value="AZT91310.1"/>
    <property type="molecule type" value="Genomic_DNA"/>
</dbReference>
<name>A0A3T0D845_9FIRM</name>
<dbReference type="AlphaFoldDB" id="A0A3T0D845"/>
<evidence type="ECO:0000259" key="1">
    <source>
        <dbReference type="Pfam" id="PF07883"/>
    </source>
</evidence>
<evidence type="ECO:0000313" key="2">
    <source>
        <dbReference type="EMBL" id="AZT91310.1"/>
    </source>
</evidence>
<keyword evidence="3" id="KW-1185">Reference proteome</keyword>